<evidence type="ECO:0000259" key="2">
    <source>
        <dbReference type="Pfam" id="PF13239"/>
    </source>
</evidence>
<proteinExistence type="predicted"/>
<evidence type="ECO:0000313" key="4">
    <source>
        <dbReference type="Proteomes" id="UP000830454"/>
    </source>
</evidence>
<accession>A0ABY4HKK0</accession>
<protein>
    <submittedName>
        <fullName evidence="3">2TM domain-containing protein</fullName>
    </submittedName>
</protein>
<organism evidence="3 4">
    <name type="scientific">Flavobacterium sediminilitoris</name>
    <dbReference type="NCBI Taxonomy" id="2024526"/>
    <lineage>
        <taxon>Bacteria</taxon>
        <taxon>Pseudomonadati</taxon>
        <taxon>Bacteroidota</taxon>
        <taxon>Flavobacteriia</taxon>
        <taxon>Flavobacteriales</taxon>
        <taxon>Flavobacteriaceae</taxon>
        <taxon>Flavobacterium</taxon>
    </lineage>
</organism>
<dbReference type="EMBL" id="CP090145">
    <property type="protein sequence ID" value="UOX32836.1"/>
    <property type="molecule type" value="Genomic_DNA"/>
</dbReference>
<feature type="transmembrane region" description="Helical" evidence="1">
    <location>
        <begin position="63"/>
        <end position="81"/>
    </location>
</feature>
<dbReference type="Pfam" id="PF13239">
    <property type="entry name" value="2TM"/>
    <property type="match status" value="1"/>
</dbReference>
<feature type="transmembrane region" description="Helical" evidence="1">
    <location>
        <begin position="28"/>
        <end position="48"/>
    </location>
</feature>
<gene>
    <name evidence="3" type="ORF">LXD69_12395</name>
</gene>
<keyword evidence="1" id="KW-0472">Membrane</keyword>
<sequence>MEVIMEQNIENQILEQIARKRVKKIKQFYSHLFIFTIGVIIYILKKYFGLSINFWPIRFINDFFMWCWTFVIVVQGAQLFLSERILGKNWEEQKIKRILEEEKIEKQNWR</sequence>
<keyword evidence="1" id="KW-0812">Transmembrane</keyword>
<reference evidence="3" key="2">
    <citation type="submission" date="2022-04" db="EMBL/GenBank/DDBJ databases">
        <title>Complete Genome Sequence of Flavobacterium sediminilitoris YSM-43, Isolated from a Tidal Sediment.</title>
        <authorList>
            <person name="Lee P.A."/>
        </authorList>
    </citation>
    <scope>NUCLEOTIDE SEQUENCE</scope>
    <source>
        <strain evidence="3">YSM-43</strain>
    </source>
</reference>
<dbReference type="RefSeq" id="WP_246915647.1">
    <property type="nucleotide sequence ID" value="NZ_CP090145.1"/>
</dbReference>
<keyword evidence="1" id="KW-1133">Transmembrane helix</keyword>
<dbReference type="Proteomes" id="UP000830454">
    <property type="component" value="Chromosome"/>
</dbReference>
<reference evidence="3" key="1">
    <citation type="submission" date="2021-12" db="EMBL/GenBank/DDBJ databases">
        <authorList>
            <person name="Cha I.-T."/>
            <person name="Lee K.-E."/>
            <person name="Park S.-J."/>
        </authorList>
    </citation>
    <scope>NUCLEOTIDE SEQUENCE</scope>
    <source>
        <strain evidence="3">YSM-43</strain>
    </source>
</reference>
<feature type="domain" description="2TM" evidence="2">
    <location>
        <begin position="18"/>
        <end position="99"/>
    </location>
</feature>
<keyword evidence="4" id="KW-1185">Reference proteome</keyword>
<name>A0ABY4HKK0_9FLAO</name>
<evidence type="ECO:0000256" key="1">
    <source>
        <dbReference type="SAM" id="Phobius"/>
    </source>
</evidence>
<evidence type="ECO:0000313" key="3">
    <source>
        <dbReference type="EMBL" id="UOX32836.1"/>
    </source>
</evidence>
<dbReference type="InterPro" id="IPR025698">
    <property type="entry name" value="2TM_dom"/>
</dbReference>